<proteinExistence type="predicted"/>
<dbReference type="EMBL" id="CP104562">
    <property type="protein sequence ID" value="UXH77908.1"/>
    <property type="molecule type" value="Genomic_DNA"/>
</dbReference>
<dbReference type="Proteomes" id="UP001064933">
    <property type="component" value="Chromosome"/>
</dbReference>
<keyword evidence="2" id="KW-1185">Reference proteome</keyword>
<evidence type="ECO:0000313" key="2">
    <source>
        <dbReference type="Proteomes" id="UP001064933"/>
    </source>
</evidence>
<sequence>MAKGFGTEIESQVQSIRARMHFGRIDGVELFETTARLNQLDRSLQSVGSTGDAELFRHFPVAAVAVLESHFKAAVASIVNAGSPYLERGLALSKDRLKSAVDVVPLLHRKAVTIGEVVAHVIPFNSVSSLEVAFSMLLGADIKNLVAEARDPYRLRSTGVGAAELLVVSVDDLWRGLALAFERRHILAHEAATKFDLSFDEARDAVNSCAAFVSALDAVMWTTIWKDLPLTQYEMNVDAWSSCRAERKALAAEIRIALTAATEMGERARFRELHRAWKEFNKRWLAWEDEAFAMGSIRPMIAANSRERALHARREAVRGWLSLMRPTDG</sequence>
<evidence type="ECO:0008006" key="3">
    <source>
        <dbReference type="Google" id="ProtNLM"/>
    </source>
</evidence>
<organism evidence="1 2">
    <name type="scientific">Roseateles amylovorans</name>
    <dbReference type="NCBI Taxonomy" id="2978473"/>
    <lineage>
        <taxon>Bacteria</taxon>
        <taxon>Pseudomonadati</taxon>
        <taxon>Pseudomonadota</taxon>
        <taxon>Betaproteobacteria</taxon>
        <taxon>Burkholderiales</taxon>
        <taxon>Sphaerotilaceae</taxon>
        <taxon>Roseateles</taxon>
    </lineage>
</organism>
<evidence type="ECO:0000313" key="1">
    <source>
        <dbReference type="EMBL" id="UXH77908.1"/>
    </source>
</evidence>
<dbReference type="RefSeq" id="WP_261757667.1">
    <property type="nucleotide sequence ID" value="NZ_CP104562.2"/>
</dbReference>
<name>A0ABY6B030_9BURK</name>
<accession>A0ABY6B030</accession>
<protein>
    <recommendedName>
        <fullName evidence="3">DUF1311 domain-containing protein</fullName>
    </recommendedName>
</protein>
<gene>
    <name evidence="1" type="ORF">N4261_23550</name>
</gene>
<reference evidence="1" key="1">
    <citation type="submission" date="2022-10" db="EMBL/GenBank/DDBJ databases">
        <title>Characterization and whole genome sequencing of a new Roseateles species, isolated from fresh water.</title>
        <authorList>
            <person name="Guliayeva D.Y."/>
            <person name="Akhremchuk A.E."/>
            <person name="Sikolenko M.A."/>
            <person name="Valentovich L.N."/>
            <person name="Sidarenka A.V."/>
        </authorList>
    </citation>
    <scope>NUCLEOTIDE SEQUENCE</scope>
    <source>
        <strain evidence="1">BIM B-1768</strain>
    </source>
</reference>